<sequence>MISLASAETPDIDVETYGQVNLGYMMGDTGDGSKSYVVDNDNSASRVGAKLSGRVEELNVTVGAHVELEYQHNASNVVTPDVRNVDGEFSERQLNLFVQGDFGKVSLGQGDGAANGNVEVDLSGTKVVSFTNPALVGGALAFIDEAGGTQVALKSAMTDQDFESRYDRLRYDAPALGPVRLALSQGVKDSNDVTELGARFSLPLAGKVSGGLGYSVKDVGGVTGDVTTLGGSLSWLHDSGVNLTGAYSRVEDDDNANPDSDFYLVKLGYKQGRHAVDLHLAEAKDRVADGDTAETLGVGYVYTPVPWLNLYAGYNHHTLDRDSGDYDDVNTLLMGGNVKF</sequence>
<organism evidence="2 3">
    <name type="scientific">Marinobacter lutaoensis</name>
    <dbReference type="NCBI Taxonomy" id="135739"/>
    <lineage>
        <taxon>Bacteria</taxon>
        <taxon>Pseudomonadati</taxon>
        <taxon>Pseudomonadota</taxon>
        <taxon>Gammaproteobacteria</taxon>
        <taxon>Pseudomonadales</taxon>
        <taxon>Marinobacteraceae</taxon>
        <taxon>Marinobacter</taxon>
    </lineage>
</organism>
<dbReference type="EMBL" id="MSCW01000002">
    <property type="protein sequence ID" value="ONF44827.1"/>
    <property type="molecule type" value="Genomic_DNA"/>
</dbReference>
<dbReference type="InterPro" id="IPR033900">
    <property type="entry name" value="Gram_neg_porin_domain"/>
</dbReference>
<dbReference type="Gene3D" id="2.40.160.10">
    <property type="entry name" value="Porin"/>
    <property type="match status" value="1"/>
</dbReference>
<evidence type="ECO:0000259" key="1">
    <source>
        <dbReference type="Pfam" id="PF13609"/>
    </source>
</evidence>
<dbReference type="RefSeq" id="WP_076723075.1">
    <property type="nucleotide sequence ID" value="NZ_MSCW01000002.1"/>
</dbReference>
<gene>
    <name evidence="2" type="ORF">BTO32_03570</name>
</gene>
<evidence type="ECO:0000313" key="3">
    <source>
        <dbReference type="Proteomes" id="UP000189339"/>
    </source>
</evidence>
<accession>A0A1V2DWC1</accession>
<dbReference type="GO" id="GO:0015288">
    <property type="term" value="F:porin activity"/>
    <property type="evidence" value="ECO:0007669"/>
    <property type="project" value="InterPro"/>
</dbReference>
<feature type="domain" description="Porin" evidence="1">
    <location>
        <begin position="4"/>
        <end position="319"/>
    </location>
</feature>
<evidence type="ECO:0000313" key="2">
    <source>
        <dbReference type="EMBL" id="ONF44827.1"/>
    </source>
</evidence>
<dbReference type="Pfam" id="PF13609">
    <property type="entry name" value="Porin_4"/>
    <property type="match status" value="1"/>
</dbReference>
<dbReference type="GO" id="GO:0016020">
    <property type="term" value="C:membrane"/>
    <property type="evidence" value="ECO:0007669"/>
    <property type="project" value="InterPro"/>
</dbReference>
<keyword evidence="3" id="KW-1185">Reference proteome</keyword>
<dbReference type="InterPro" id="IPR023614">
    <property type="entry name" value="Porin_dom_sf"/>
</dbReference>
<comment type="caution">
    <text evidence="2">The sequence shown here is derived from an EMBL/GenBank/DDBJ whole genome shotgun (WGS) entry which is preliminary data.</text>
</comment>
<dbReference type="STRING" id="135739.BTO32_03570"/>
<proteinExistence type="predicted"/>
<protein>
    <recommendedName>
        <fullName evidence="1">Porin domain-containing protein</fullName>
    </recommendedName>
</protein>
<dbReference type="SUPFAM" id="SSF56935">
    <property type="entry name" value="Porins"/>
    <property type="match status" value="1"/>
</dbReference>
<name>A0A1V2DWC1_9GAMM</name>
<reference evidence="2 3" key="1">
    <citation type="submission" date="2016-12" db="EMBL/GenBank/DDBJ databases">
        <title>Marinobacter lutaoensis whole genome sequencing.</title>
        <authorList>
            <person name="Verma A."/>
            <person name="Krishnamurthi S."/>
        </authorList>
    </citation>
    <scope>NUCLEOTIDE SEQUENCE [LARGE SCALE GENOMIC DNA]</scope>
    <source>
        <strain evidence="2 3">T5054</strain>
    </source>
</reference>
<dbReference type="AlphaFoldDB" id="A0A1V2DWC1"/>
<dbReference type="Proteomes" id="UP000189339">
    <property type="component" value="Unassembled WGS sequence"/>
</dbReference>